<protein>
    <submittedName>
        <fullName evidence="1">Uncharacterized protein</fullName>
    </submittedName>
</protein>
<sequence length="618" mass="66630">MIVTSRPAFRSASVSSEATVASYESMTSGSSGSEYGRQGNKMRSPLSPATPPQTEQHLVTRGKEDSAQPSIIETDREGDNDAATVRSPSMRTYREGDDRGMSGLKALSSSNKPRLETRLPQSGLVPGPVRVTLRDEGAVEGKEAEPSTGIQIKINDHEESLAAGEERNTSLGEAEKRVEIRRGEQPACPDRVLPLTFIQMLDVDVTPAQVATWLYGSPDGRPQSKAVHLSANDAKSRRSSNPTSRFSRPFLKIATAWSASGSLKSPTSAPNSATSPGKQRQIILGQQLPPGTSMKTSRSKSSNIESNRASPTGSATSWRRSFLGGRPASKVQPRPKSMQVVSDVRAEVEAARGYDDVEKRWIPAAREAVRRFSMSGESDDNNLSDAAPSFASSMESAFAKSGRLRRPSSMLHRVSSAQRSFTSAASSVFLPTPAEEREEFSFISGIALSSSAATAAVSKDVHVRTSSASKDGATNRRFIKLLRRISGHGWKEEDSTRRVTSPESQYGDKKGTTREFSRGCADMARFPASFSSYGSATEESGCPPPLSTAINSSIKDEFAPPVMPAANSRPYSRSLTDVRNLKSVDEEELPLPASPGEREPEAIRPAIQDRTSSLQTVV</sequence>
<evidence type="ECO:0000313" key="2">
    <source>
        <dbReference type="Proteomes" id="UP001230649"/>
    </source>
</evidence>
<proteinExistence type="predicted"/>
<accession>A0ACC2V572</accession>
<evidence type="ECO:0000313" key="1">
    <source>
        <dbReference type="EMBL" id="KAJ9094152.1"/>
    </source>
</evidence>
<organism evidence="1 2">
    <name type="scientific">Naganishia adeliensis</name>
    <dbReference type="NCBI Taxonomy" id="92952"/>
    <lineage>
        <taxon>Eukaryota</taxon>
        <taxon>Fungi</taxon>
        <taxon>Dikarya</taxon>
        <taxon>Basidiomycota</taxon>
        <taxon>Agaricomycotina</taxon>
        <taxon>Tremellomycetes</taxon>
        <taxon>Filobasidiales</taxon>
        <taxon>Filobasidiaceae</taxon>
        <taxon>Naganishia</taxon>
    </lineage>
</organism>
<name>A0ACC2V572_9TREE</name>
<dbReference type="Proteomes" id="UP001230649">
    <property type="component" value="Unassembled WGS sequence"/>
</dbReference>
<comment type="caution">
    <text evidence="1">The sequence shown here is derived from an EMBL/GenBank/DDBJ whole genome shotgun (WGS) entry which is preliminary data.</text>
</comment>
<reference evidence="1" key="1">
    <citation type="submission" date="2023-04" db="EMBL/GenBank/DDBJ databases">
        <title>Draft Genome sequencing of Naganishia species isolated from polar environments using Oxford Nanopore Technology.</title>
        <authorList>
            <person name="Leo P."/>
            <person name="Venkateswaran K."/>
        </authorList>
    </citation>
    <scope>NUCLEOTIDE SEQUENCE</scope>
    <source>
        <strain evidence="1">MNA-CCFEE 5262</strain>
    </source>
</reference>
<keyword evidence="2" id="KW-1185">Reference proteome</keyword>
<dbReference type="EMBL" id="JASBWS010000143">
    <property type="protein sequence ID" value="KAJ9094152.1"/>
    <property type="molecule type" value="Genomic_DNA"/>
</dbReference>
<gene>
    <name evidence="1" type="ORF">QFC20_006982</name>
</gene>